<accession>A0A2Z6P0Z0</accession>
<reference evidence="3" key="1">
    <citation type="journal article" date="2017" name="Front. Plant Sci.">
        <title>Climate Clever Clovers: New Paradigm to Reduce the Environmental Footprint of Ruminants by Breeding Low Methanogenic Forages Utilizing Haplotype Variation.</title>
        <authorList>
            <person name="Kaur P."/>
            <person name="Appels R."/>
            <person name="Bayer P.E."/>
            <person name="Keeble-Gagnere G."/>
            <person name="Wang J."/>
            <person name="Hirakawa H."/>
            <person name="Shirasawa K."/>
            <person name="Vercoe P."/>
            <person name="Stefanova K."/>
            <person name="Durmic Z."/>
            <person name="Nichols P."/>
            <person name="Revell C."/>
            <person name="Isobe S.N."/>
            <person name="Edwards D."/>
            <person name="Erskine W."/>
        </authorList>
    </citation>
    <scope>NUCLEOTIDE SEQUENCE [LARGE SCALE GENOMIC DNA]</scope>
    <source>
        <strain evidence="3">cv. Daliak</strain>
    </source>
</reference>
<feature type="non-terminal residue" evidence="2">
    <location>
        <position position="1"/>
    </location>
</feature>
<protein>
    <recommendedName>
        <fullName evidence="4">Transposase-associated domain-containing protein</fullName>
    </recommendedName>
</protein>
<evidence type="ECO:0000313" key="2">
    <source>
        <dbReference type="EMBL" id="GAU50074.1"/>
    </source>
</evidence>
<proteinExistence type="predicted"/>
<dbReference type="PANTHER" id="PTHR33144">
    <property type="entry name" value="OS10G0409366 PROTEIN-RELATED"/>
    <property type="match status" value="1"/>
</dbReference>
<dbReference type="Proteomes" id="UP000242715">
    <property type="component" value="Unassembled WGS sequence"/>
</dbReference>
<sequence>QELLETLQGLENHNDREAFEDHPQQNINNQLDDQFANVNMTDNSIENDTFDSSSCPNETESQQKEEPLLIKIREKVLVQIGGNGQGIDNGSNLLVRFLGALAQRSAFCPISIERWDSMPVENGRAQWKCIKDHFEFDYVAGIKWTWSTLGERWKAYKYKLRCQHFYPNKSKEEILANRPSSVPPTEWANFVTHYKDDKMKKISEQNTRNQRKLKVSHAGGTKSNARRGHQMELQLNRPVCRGEVLLSTLIKKNGNYVNDKGKTIAKTSWSK</sequence>
<organism evidence="2 3">
    <name type="scientific">Trifolium subterraneum</name>
    <name type="common">Subterranean clover</name>
    <dbReference type="NCBI Taxonomy" id="3900"/>
    <lineage>
        <taxon>Eukaryota</taxon>
        <taxon>Viridiplantae</taxon>
        <taxon>Streptophyta</taxon>
        <taxon>Embryophyta</taxon>
        <taxon>Tracheophyta</taxon>
        <taxon>Spermatophyta</taxon>
        <taxon>Magnoliopsida</taxon>
        <taxon>eudicotyledons</taxon>
        <taxon>Gunneridae</taxon>
        <taxon>Pentapetalae</taxon>
        <taxon>rosids</taxon>
        <taxon>fabids</taxon>
        <taxon>Fabales</taxon>
        <taxon>Fabaceae</taxon>
        <taxon>Papilionoideae</taxon>
        <taxon>50 kb inversion clade</taxon>
        <taxon>NPAAA clade</taxon>
        <taxon>Hologalegina</taxon>
        <taxon>IRL clade</taxon>
        <taxon>Trifolieae</taxon>
        <taxon>Trifolium</taxon>
    </lineage>
</organism>
<name>A0A2Z6P0Z0_TRISU</name>
<dbReference type="PANTHER" id="PTHR33144:SF49">
    <property type="entry name" value="TRANSPOSASE, PTTA_EN_SPM, PLANT"/>
    <property type="match status" value="1"/>
</dbReference>
<dbReference type="EMBL" id="DF974685">
    <property type="protein sequence ID" value="GAU50074.1"/>
    <property type="molecule type" value="Genomic_DNA"/>
</dbReference>
<evidence type="ECO:0000313" key="3">
    <source>
        <dbReference type="Proteomes" id="UP000242715"/>
    </source>
</evidence>
<dbReference type="AlphaFoldDB" id="A0A2Z6P0Z0"/>
<evidence type="ECO:0008006" key="4">
    <source>
        <dbReference type="Google" id="ProtNLM"/>
    </source>
</evidence>
<feature type="region of interest" description="Disordered" evidence="1">
    <location>
        <begin position="206"/>
        <end position="226"/>
    </location>
</feature>
<keyword evidence="3" id="KW-1185">Reference proteome</keyword>
<dbReference type="OrthoDB" id="1430143at2759"/>
<dbReference type="Pfam" id="PF03004">
    <property type="entry name" value="Transposase_24"/>
    <property type="match status" value="1"/>
</dbReference>
<evidence type="ECO:0000256" key="1">
    <source>
        <dbReference type="SAM" id="MobiDB-lite"/>
    </source>
</evidence>
<dbReference type="InterPro" id="IPR004252">
    <property type="entry name" value="Probable_transposase_24"/>
</dbReference>
<gene>
    <name evidence="2" type="ORF">TSUD_90970</name>
</gene>